<dbReference type="Pfam" id="PF00753">
    <property type="entry name" value="Lactamase_B"/>
    <property type="match status" value="1"/>
</dbReference>
<evidence type="ECO:0000313" key="3">
    <source>
        <dbReference type="Proteomes" id="UP001589783"/>
    </source>
</evidence>
<dbReference type="CDD" id="cd07721">
    <property type="entry name" value="yflN-like_MBL-fold"/>
    <property type="match status" value="1"/>
</dbReference>
<proteinExistence type="predicted"/>
<dbReference type="SUPFAM" id="SSF56281">
    <property type="entry name" value="Metallo-hydrolase/oxidoreductase"/>
    <property type="match status" value="1"/>
</dbReference>
<feature type="domain" description="Metallo-beta-lactamase" evidence="1">
    <location>
        <begin position="22"/>
        <end position="229"/>
    </location>
</feature>
<evidence type="ECO:0000313" key="2">
    <source>
        <dbReference type="EMBL" id="MFC0316227.1"/>
    </source>
</evidence>
<reference evidence="2 3" key="1">
    <citation type="submission" date="2024-09" db="EMBL/GenBank/DDBJ databases">
        <authorList>
            <person name="Sun Q."/>
            <person name="Mori K."/>
        </authorList>
    </citation>
    <scope>NUCLEOTIDE SEQUENCE [LARGE SCALE GENOMIC DNA]</scope>
    <source>
        <strain evidence="2 3">CCM 7957</strain>
    </source>
</reference>
<dbReference type="SMART" id="SM00849">
    <property type="entry name" value="Lactamase_B"/>
    <property type="match status" value="1"/>
</dbReference>
<dbReference type="PANTHER" id="PTHR42951">
    <property type="entry name" value="METALLO-BETA-LACTAMASE DOMAIN-CONTAINING"/>
    <property type="match status" value="1"/>
</dbReference>
<protein>
    <submittedName>
        <fullName evidence="2">MBL fold metallo-hydrolase</fullName>
    </submittedName>
</protein>
<gene>
    <name evidence="2" type="ORF">ACFFJD_15355</name>
</gene>
<accession>A0ABV6HBG2</accession>
<comment type="caution">
    <text evidence="2">The sequence shown here is derived from an EMBL/GenBank/DDBJ whole genome shotgun (WGS) entry which is preliminary data.</text>
</comment>
<dbReference type="InterPro" id="IPR001279">
    <property type="entry name" value="Metallo-B-lactamas"/>
</dbReference>
<keyword evidence="3" id="KW-1185">Reference proteome</keyword>
<organism evidence="2 3">
    <name type="scientific">Gordonia phosphorivorans</name>
    <dbReference type="NCBI Taxonomy" id="1056982"/>
    <lineage>
        <taxon>Bacteria</taxon>
        <taxon>Bacillati</taxon>
        <taxon>Actinomycetota</taxon>
        <taxon>Actinomycetes</taxon>
        <taxon>Mycobacteriales</taxon>
        <taxon>Gordoniaceae</taxon>
        <taxon>Gordonia</taxon>
    </lineage>
</organism>
<evidence type="ECO:0000259" key="1">
    <source>
        <dbReference type="SMART" id="SM00849"/>
    </source>
</evidence>
<dbReference type="InterPro" id="IPR036866">
    <property type="entry name" value="RibonucZ/Hydroxyglut_hydro"/>
</dbReference>
<dbReference type="PANTHER" id="PTHR42951:SF14">
    <property type="entry name" value="METALLO-BETA-LACTAMASE SUPERFAMILY PROTEIN"/>
    <property type="match status" value="1"/>
</dbReference>
<dbReference type="Proteomes" id="UP001589783">
    <property type="component" value="Unassembled WGS sequence"/>
</dbReference>
<name>A0ABV6HBG2_9ACTN</name>
<dbReference type="RefSeq" id="WP_382365704.1">
    <property type="nucleotide sequence ID" value="NZ_JBHLWV010000027.1"/>
</dbReference>
<dbReference type="Gene3D" id="3.60.15.10">
    <property type="entry name" value="Ribonuclease Z/Hydroxyacylglutathione hydrolase-like"/>
    <property type="match status" value="1"/>
</dbReference>
<dbReference type="InterPro" id="IPR050855">
    <property type="entry name" value="NDM-1-like"/>
</dbReference>
<dbReference type="EMBL" id="JBHLWV010000027">
    <property type="protein sequence ID" value="MFC0316227.1"/>
    <property type="molecule type" value="Genomic_DNA"/>
</dbReference>
<sequence length="248" mass="26434">MDLRIDSSTGASGDVHFVSTDTVNWVILRSDDGVTLIDGGYPGHAEAVLESLRRVGGAPEEIRAALLTHAHVDHLGGLVRLRQRYRFEVYAGADEVAHARREYLEQATAASLAPIAWRPRVLRWLGQIIPLGALDKTGLDDATEFPDLAALPGAPVAVPAPGHTRGHTAFLVADGQALVSGDALISAHPTTTPPGPQCLSPVFTHDPDRNAESLEALATTDARLLLPGHGPRWAGTMRNAVNQALSRR</sequence>